<keyword evidence="2" id="KW-1185">Reference proteome</keyword>
<gene>
    <name evidence="1" type="ORF">IEQ34_011741</name>
</gene>
<comment type="caution">
    <text evidence="1">The sequence shown here is derived from an EMBL/GenBank/DDBJ whole genome shotgun (WGS) entry which is preliminary data.</text>
</comment>
<proteinExistence type="predicted"/>
<organism evidence="1 2">
    <name type="scientific">Dendrobium chrysotoxum</name>
    <name type="common">Orchid</name>
    <dbReference type="NCBI Taxonomy" id="161865"/>
    <lineage>
        <taxon>Eukaryota</taxon>
        <taxon>Viridiplantae</taxon>
        <taxon>Streptophyta</taxon>
        <taxon>Embryophyta</taxon>
        <taxon>Tracheophyta</taxon>
        <taxon>Spermatophyta</taxon>
        <taxon>Magnoliopsida</taxon>
        <taxon>Liliopsida</taxon>
        <taxon>Asparagales</taxon>
        <taxon>Orchidaceae</taxon>
        <taxon>Epidendroideae</taxon>
        <taxon>Malaxideae</taxon>
        <taxon>Dendrobiinae</taxon>
        <taxon>Dendrobium</taxon>
    </lineage>
</organism>
<dbReference type="AlphaFoldDB" id="A0AAV7GTR3"/>
<protein>
    <submittedName>
        <fullName evidence="1">Uncharacterized protein</fullName>
    </submittedName>
</protein>
<accession>A0AAV7GTR3</accession>
<dbReference type="EMBL" id="JAGFBR010000011">
    <property type="protein sequence ID" value="KAH0458927.1"/>
    <property type="molecule type" value="Genomic_DNA"/>
</dbReference>
<reference evidence="1 2" key="1">
    <citation type="journal article" date="2021" name="Hortic Res">
        <title>Chromosome-scale assembly of the Dendrobium chrysotoxum genome enhances the understanding of orchid evolution.</title>
        <authorList>
            <person name="Zhang Y."/>
            <person name="Zhang G.Q."/>
            <person name="Zhang D."/>
            <person name="Liu X.D."/>
            <person name="Xu X.Y."/>
            <person name="Sun W.H."/>
            <person name="Yu X."/>
            <person name="Zhu X."/>
            <person name="Wang Z.W."/>
            <person name="Zhao X."/>
            <person name="Zhong W.Y."/>
            <person name="Chen H."/>
            <person name="Yin W.L."/>
            <person name="Huang T."/>
            <person name="Niu S.C."/>
            <person name="Liu Z.J."/>
        </authorList>
    </citation>
    <scope>NUCLEOTIDE SEQUENCE [LARGE SCALE GENOMIC DNA]</scope>
    <source>
        <strain evidence="1">Lindl</strain>
    </source>
</reference>
<evidence type="ECO:0000313" key="2">
    <source>
        <dbReference type="Proteomes" id="UP000775213"/>
    </source>
</evidence>
<evidence type="ECO:0000313" key="1">
    <source>
        <dbReference type="EMBL" id="KAH0458927.1"/>
    </source>
</evidence>
<sequence>MCGLALKNLCIFNMLKWRSSLPFCDQCKSMGNFKVDFHILRPHLDKIPMNIPKPMFVETVEIFNIANLVLAPVAGSSDVYRVELNVPSGDVVDLLLQVPLGPSDPTVMPNSLDVSNKVPIIDIPLSPISNDALIDLGLVNQKLDLHSNKNPIDHFDWLVNCDLSSNGGFGKGNDGLGNGSREVYDLNVVQVANEGFSNVVGKKRRNKKTTKR</sequence>
<dbReference type="Proteomes" id="UP000775213">
    <property type="component" value="Unassembled WGS sequence"/>
</dbReference>
<name>A0AAV7GTR3_DENCH</name>